<proteinExistence type="predicted"/>
<feature type="transmembrane region" description="Helical" evidence="6">
    <location>
        <begin position="7"/>
        <end position="26"/>
    </location>
</feature>
<evidence type="ECO:0000256" key="1">
    <source>
        <dbReference type="ARBA" id="ARBA00004141"/>
    </source>
</evidence>
<protein>
    <submittedName>
        <fullName evidence="7">CvpA family protein</fullName>
    </submittedName>
</protein>
<evidence type="ECO:0000313" key="8">
    <source>
        <dbReference type="Proteomes" id="UP000305760"/>
    </source>
</evidence>
<dbReference type="EMBL" id="SMDR01000001">
    <property type="protein sequence ID" value="TNJ35272.1"/>
    <property type="molecule type" value="Genomic_DNA"/>
</dbReference>
<dbReference type="RefSeq" id="WP_139446549.1">
    <property type="nucleotide sequence ID" value="NZ_SMDR01000001.1"/>
</dbReference>
<dbReference type="AlphaFoldDB" id="A0A5C4RWH2"/>
<gene>
    <name evidence="7" type="ORF">E1B00_05815</name>
</gene>
<evidence type="ECO:0000256" key="6">
    <source>
        <dbReference type="SAM" id="Phobius"/>
    </source>
</evidence>
<evidence type="ECO:0000313" key="7">
    <source>
        <dbReference type="EMBL" id="TNJ35272.1"/>
    </source>
</evidence>
<feature type="transmembrane region" description="Helical" evidence="6">
    <location>
        <begin position="106"/>
        <end position="126"/>
    </location>
</feature>
<organism evidence="7 8">
    <name type="scientific">Arenimonas terrae</name>
    <dbReference type="NCBI Taxonomy" id="2546226"/>
    <lineage>
        <taxon>Bacteria</taxon>
        <taxon>Pseudomonadati</taxon>
        <taxon>Pseudomonadota</taxon>
        <taxon>Gammaproteobacteria</taxon>
        <taxon>Lysobacterales</taxon>
        <taxon>Lysobacteraceae</taxon>
        <taxon>Arenimonas</taxon>
    </lineage>
</organism>
<sequence>MLNWADYALLVVLAISMAIGVWRGFVVEVLSLTVWIGAFWLSIGFGADVAAYLTGVDEPSARLFLGYAGVFLVVLVLGGLATWGIGKLIANTGLSGTDRVLGLGFGLARGLVLACVAVMLLGFTPVPQDAWWSQSRFIPGVQRGAEWMVGFLPPAAAEHVRFEAPPEATEPFLSGEPQDAAAPPVPET</sequence>
<dbReference type="PANTHER" id="PTHR36926">
    <property type="entry name" value="COLICIN V PRODUCTION PROTEIN"/>
    <property type="match status" value="1"/>
</dbReference>
<dbReference type="Proteomes" id="UP000305760">
    <property type="component" value="Unassembled WGS sequence"/>
</dbReference>
<evidence type="ECO:0000256" key="5">
    <source>
        <dbReference type="SAM" id="MobiDB-lite"/>
    </source>
</evidence>
<feature type="region of interest" description="Disordered" evidence="5">
    <location>
        <begin position="166"/>
        <end position="188"/>
    </location>
</feature>
<comment type="subcellular location">
    <subcellularLocation>
        <location evidence="1">Membrane</location>
        <topology evidence="1">Multi-pass membrane protein</topology>
    </subcellularLocation>
</comment>
<evidence type="ECO:0000256" key="3">
    <source>
        <dbReference type="ARBA" id="ARBA00022989"/>
    </source>
</evidence>
<accession>A0A5C4RWH2</accession>
<dbReference type="GO" id="GO:0009403">
    <property type="term" value="P:toxin biosynthetic process"/>
    <property type="evidence" value="ECO:0007669"/>
    <property type="project" value="InterPro"/>
</dbReference>
<keyword evidence="2 6" id="KW-0812">Transmembrane</keyword>
<reference evidence="7 8" key="1">
    <citation type="submission" date="2019-03" db="EMBL/GenBank/DDBJ databases">
        <title>Arenimonas daejeonensis sp. nov., isolated from compost.</title>
        <authorList>
            <person name="Jeon C.O."/>
        </authorList>
    </citation>
    <scope>NUCLEOTIDE SEQUENCE [LARGE SCALE GENOMIC DNA]</scope>
    <source>
        <strain evidence="7 8">R29</strain>
    </source>
</reference>
<keyword evidence="4 6" id="KW-0472">Membrane</keyword>
<feature type="transmembrane region" description="Helical" evidence="6">
    <location>
        <begin position="65"/>
        <end position="86"/>
    </location>
</feature>
<dbReference type="Pfam" id="PF02674">
    <property type="entry name" value="Colicin_V"/>
    <property type="match status" value="1"/>
</dbReference>
<keyword evidence="3 6" id="KW-1133">Transmembrane helix</keyword>
<keyword evidence="8" id="KW-1185">Reference proteome</keyword>
<dbReference type="InterPro" id="IPR052719">
    <property type="entry name" value="CvpA-like"/>
</dbReference>
<comment type="caution">
    <text evidence="7">The sequence shown here is derived from an EMBL/GenBank/DDBJ whole genome shotgun (WGS) entry which is preliminary data.</text>
</comment>
<dbReference type="GO" id="GO:0016020">
    <property type="term" value="C:membrane"/>
    <property type="evidence" value="ECO:0007669"/>
    <property type="project" value="UniProtKB-SubCell"/>
</dbReference>
<dbReference type="InterPro" id="IPR003825">
    <property type="entry name" value="Colicin-V_CvpA"/>
</dbReference>
<dbReference type="PANTHER" id="PTHR36926:SF1">
    <property type="entry name" value="COLICIN V PRODUCTION PROTEIN"/>
    <property type="match status" value="1"/>
</dbReference>
<feature type="transmembrane region" description="Helical" evidence="6">
    <location>
        <begin position="32"/>
        <end position="53"/>
    </location>
</feature>
<dbReference type="OrthoDB" id="9810601at2"/>
<evidence type="ECO:0000256" key="2">
    <source>
        <dbReference type="ARBA" id="ARBA00022692"/>
    </source>
</evidence>
<name>A0A5C4RWH2_9GAMM</name>
<evidence type="ECO:0000256" key="4">
    <source>
        <dbReference type="ARBA" id="ARBA00023136"/>
    </source>
</evidence>